<evidence type="ECO:0000256" key="1">
    <source>
        <dbReference type="SAM" id="MobiDB-lite"/>
    </source>
</evidence>
<reference evidence="2 3" key="1">
    <citation type="journal article" date="2013" name="Curr. Biol.">
        <title>The Genome of the Foraminiferan Reticulomyxa filosa.</title>
        <authorList>
            <person name="Glockner G."/>
            <person name="Hulsmann N."/>
            <person name="Schleicher M."/>
            <person name="Noegel A.A."/>
            <person name="Eichinger L."/>
            <person name="Gallinger C."/>
            <person name="Pawlowski J."/>
            <person name="Sierra R."/>
            <person name="Euteneuer U."/>
            <person name="Pillet L."/>
            <person name="Moustafa A."/>
            <person name="Platzer M."/>
            <person name="Groth M."/>
            <person name="Szafranski K."/>
            <person name="Schliwa M."/>
        </authorList>
    </citation>
    <scope>NUCLEOTIDE SEQUENCE [LARGE SCALE GENOMIC DNA]</scope>
</reference>
<proteinExistence type="predicted"/>
<evidence type="ECO:0000313" key="2">
    <source>
        <dbReference type="EMBL" id="ETO20874.1"/>
    </source>
</evidence>
<feature type="region of interest" description="Disordered" evidence="1">
    <location>
        <begin position="30"/>
        <end position="139"/>
    </location>
</feature>
<gene>
    <name evidence="2" type="ORF">RFI_16335</name>
</gene>
<feature type="compositionally biased region" description="Basic and acidic residues" evidence="1">
    <location>
        <begin position="87"/>
        <end position="101"/>
    </location>
</feature>
<evidence type="ECO:0000313" key="3">
    <source>
        <dbReference type="Proteomes" id="UP000023152"/>
    </source>
</evidence>
<feature type="compositionally biased region" description="Basic residues" evidence="1">
    <location>
        <begin position="121"/>
        <end position="133"/>
    </location>
</feature>
<dbReference type="AlphaFoldDB" id="X6N573"/>
<keyword evidence="3" id="KW-1185">Reference proteome</keyword>
<dbReference type="Proteomes" id="UP000023152">
    <property type="component" value="Unassembled WGS sequence"/>
</dbReference>
<name>X6N573_RETFI</name>
<organism evidence="2 3">
    <name type="scientific">Reticulomyxa filosa</name>
    <dbReference type="NCBI Taxonomy" id="46433"/>
    <lineage>
        <taxon>Eukaryota</taxon>
        <taxon>Sar</taxon>
        <taxon>Rhizaria</taxon>
        <taxon>Retaria</taxon>
        <taxon>Foraminifera</taxon>
        <taxon>Monothalamids</taxon>
        <taxon>Reticulomyxidae</taxon>
        <taxon>Reticulomyxa</taxon>
    </lineage>
</organism>
<sequence length="139" mass="15523">MAWQPLHNKESHYQEYIKLKVDDSDFSPDEMVDRINRGGGGGAGTGTARAGVERDTNIGAGMGGGWMEVPHSEDEIVTVTDSLRSSHPNDESSIEKRKENEIDQAFDTLQMETSRSDTSSKRLRKTPAKHRDKRGLFFV</sequence>
<feature type="non-terminal residue" evidence="2">
    <location>
        <position position="139"/>
    </location>
</feature>
<comment type="caution">
    <text evidence="2">The sequence shown here is derived from an EMBL/GenBank/DDBJ whole genome shotgun (WGS) entry which is preliminary data.</text>
</comment>
<dbReference type="EMBL" id="ASPP01012166">
    <property type="protein sequence ID" value="ETO20874.1"/>
    <property type="molecule type" value="Genomic_DNA"/>
</dbReference>
<accession>X6N573</accession>
<protein>
    <submittedName>
        <fullName evidence="2">Uncharacterized protein</fullName>
    </submittedName>
</protein>